<organism evidence="2 3">
    <name type="scientific">Castanea mollissima</name>
    <name type="common">Chinese chestnut</name>
    <dbReference type="NCBI Taxonomy" id="60419"/>
    <lineage>
        <taxon>Eukaryota</taxon>
        <taxon>Viridiplantae</taxon>
        <taxon>Streptophyta</taxon>
        <taxon>Embryophyta</taxon>
        <taxon>Tracheophyta</taxon>
        <taxon>Spermatophyta</taxon>
        <taxon>Magnoliopsida</taxon>
        <taxon>eudicotyledons</taxon>
        <taxon>Gunneridae</taxon>
        <taxon>Pentapetalae</taxon>
        <taxon>rosids</taxon>
        <taxon>fabids</taxon>
        <taxon>Fagales</taxon>
        <taxon>Fagaceae</taxon>
        <taxon>Castanea</taxon>
    </lineage>
</organism>
<accession>A0A8J4QMU8</accession>
<reference evidence="2" key="1">
    <citation type="submission" date="2020-03" db="EMBL/GenBank/DDBJ databases">
        <title>Castanea mollissima Vanexum genome sequencing.</title>
        <authorList>
            <person name="Staton M."/>
        </authorList>
    </citation>
    <scope>NUCLEOTIDE SEQUENCE</scope>
    <source>
        <tissue evidence="2">Leaf</tissue>
    </source>
</reference>
<feature type="compositionally biased region" description="Basic and acidic residues" evidence="1">
    <location>
        <begin position="17"/>
        <end position="28"/>
    </location>
</feature>
<evidence type="ECO:0000256" key="1">
    <source>
        <dbReference type="SAM" id="MobiDB-lite"/>
    </source>
</evidence>
<comment type="caution">
    <text evidence="2">The sequence shown here is derived from an EMBL/GenBank/DDBJ whole genome shotgun (WGS) entry which is preliminary data.</text>
</comment>
<dbReference type="Proteomes" id="UP000737018">
    <property type="component" value="Unassembled WGS sequence"/>
</dbReference>
<dbReference type="EMBL" id="JRKL02006037">
    <property type="protein sequence ID" value="KAF3949516.1"/>
    <property type="molecule type" value="Genomic_DNA"/>
</dbReference>
<keyword evidence="3" id="KW-1185">Reference proteome</keyword>
<sequence length="78" mass="8812">MRTISNLLSEQGGDSTKYSRYEDRDRRNSVTSIIRIKHRSMKDSAAENQEDSAAKNQDSAAENAAENQEENIPRSPKL</sequence>
<proteinExistence type="predicted"/>
<protein>
    <submittedName>
        <fullName evidence="2">Uncharacterized protein</fullName>
    </submittedName>
</protein>
<feature type="region of interest" description="Disordered" evidence="1">
    <location>
        <begin position="1"/>
        <end position="78"/>
    </location>
</feature>
<dbReference type="AlphaFoldDB" id="A0A8J4QMU8"/>
<gene>
    <name evidence="2" type="ORF">CMV_024623</name>
</gene>
<evidence type="ECO:0000313" key="2">
    <source>
        <dbReference type="EMBL" id="KAF3949516.1"/>
    </source>
</evidence>
<name>A0A8J4QMU8_9ROSI</name>
<evidence type="ECO:0000313" key="3">
    <source>
        <dbReference type="Proteomes" id="UP000737018"/>
    </source>
</evidence>
<feature type="compositionally biased region" description="Polar residues" evidence="1">
    <location>
        <begin position="1"/>
        <end position="16"/>
    </location>
</feature>